<evidence type="ECO:0000313" key="4">
    <source>
        <dbReference type="Proteomes" id="UP000235778"/>
    </source>
</evidence>
<evidence type="ECO:0000313" key="3">
    <source>
        <dbReference type="EMBL" id="PME64609.1"/>
    </source>
</evidence>
<dbReference type="PROSITE" id="PS51257">
    <property type="entry name" value="PROKAR_LIPOPROTEIN"/>
    <property type="match status" value="1"/>
</dbReference>
<dbReference type="PANTHER" id="PTHR23416">
    <property type="entry name" value="SIALIC ACID SYNTHASE-RELATED"/>
    <property type="match status" value="1"/>
</dbReference>
<comment type="similarity">
    <text evidence="1">Belongs to the transferase hexapeptide repeat family.</text>
</comment>
<keyword evidence="2" id="KW-0808">Transferase</keyword>
<dbReference type="InterPro" id="IPR011004">
    <property type="entry name" value="Trimer_LpxA-like_sf"/>
</dbReference>
<name>A0A2N7BVV1_9VIBR</name>
<dbReference type="GO" id="GO:0008374">
    <property type="term" value="F:O-acyltransferase activity"/>
    <property type="evidence" value="ECO:0007669"/>
    <property type="project" value="TreeGrafter"/>
</dbReference>
<dbReference type="RefSeq" id="WP_102268796.1">
    <property type="nucleotide sequence ID" value="NZ_MCSH01000161.1"/>
</dbReference>
<gene>
    <name evidence="3" type="ORF">BCV30_07485</name>
</gene>
<accession>A0A2N7BVV1</accession>
<dbReference type="Proteomes" id="UP000235778">
    <property type="component" value="Unassembled WGS sequence"/>
</dbReference>
<sequence>MPLYKNIYLTEFDGSSSLLGQTSAACGDPDLTFTWCYDEKYSDLPVNKDTFKNVISIGERCYLESRDILAFTNSKIKLTSVKVNDGNPGIISIANNVVLQGTCIISYESVTVEDNVTFGPGVTIMDSDGHPLLGRGESDEAERILSKPVIIKEHAWIGKGATILKGVTVGENAVVSTNSVVTRDVPAYSIVMGNPAKVVKNLELI</sequence>
<dbReference type="SUPFAM" id="SSF51161">
    <property type="entry name" value="Trimeric LpxA-like enzymes"/>
    <property type="match status" value="1"/>
</dbReference>
<dbReference type="Gene3D" id="2.160.10.10">
    <property type="entry name" value="Hexapeptide repeat proteins"/>
    <property type="match status" value="1"/>
</dbReference>
<evidence type="ECO:0008006" key="5">
    <source>
        <dbReference type="Google" id="ProtNLM"/>
    </source>
</evidence>
<comment type="caution">
    <text evidence="3">The sequence shown here is derived from an EMBL/GenBank/DDBJ whole genome shotgun (WGS) entry which is preliminary data.</text>
</comment>
<dbReference type="AlphaFoldDB" id="A0A2N7BVV1"/>
<protein>
    <recommendedName>
        <fullName evidence="5">Acyltransferase</fullName>
    </recommendedName>
</protein>
<evidence type="ECO:0000256" key="1">
    <source>
        <dbReference type="ARBA" id="ARBA00007274"/>
    </source>
</evidence>
<dbReference type="InterPro" id="IPR001451">
    <property type="entry name" value="Hexapep"/>
</dbReference>
<evidence type="ECO:0000256" key="2">
    <source>
        <dbReference type="ARBA" id="ARBA00022679"/>
    </source>
</evidence>
<dbReference type="EMBL" id="MCSI01000116">
    <property type="protein sequence ID" value="PME64609.1"/>
    <property type="molecule type" value="Genomic_DNA"/>
</dbReference>
<dbReference type="CDD" id="cd04647">
    <property type="entry name" value="LbH_MAT_like"/>
    <property type="match status" value="1"/>
</dbReference>
<dbReference type="PANTHER" id="PTHR23416:SF23">
    <property type="entry name" value="ACETYLTRANSFERASE C18B11.09C-RELATED"/>
    <property type="match status" value="1"/>
</dbReference>
<organism evidence="3 4">
    <name type="scientific">Vibrio lentus</name>
    <dbReference type="NCBI Taxonomy" id="136468"/>
    <lineage>
        <taxon>Bacteria</taxon>
        <taxon>Pseudomonadati</taxon>
        <taxon>Pseudomonadota</taxon>
        <taxon>Gammaproteobacteria</taxon>
        <taxon>Vibrionales</taxon>
        <taxon>Vibrionaceae</taxon>
        <taxon>Vibrio</taxon>
    </lineage>
</organism>
<reference evidence="4" key="1">
    <citation type="submission" date="2016-07" db="EMBL/GenBank/DDBJ databases">
        <title>Nontailed viruses are major unrecognized killers of bacteria in the ocean.</title>
        <authorList>
            <person name="Kauffman K."/>
            <person name="Hussain F."/>
            <person name="Yang J."/>
            <person name="Arevalo P."/>
            <person name="Brown J."/>
            <person name="Cutler M."/>
            <person name="Kelly L."/>
            <person name="Polz M.F."/>
        </authorList>
    </citation>
    <scope>NUCLEOTIDE SEQUENCE [LARGE SCALE GENOMIC DNA]</scope>
    <source>
        <strain evidence="4">10N.286.55.C1</strain>
    </source>
</reference>
<dbReference type="InterPro" id="IPR051159">
    <property type="entry name" value="Hexapeptide_acetyltransf"/>
</dbReference>
<dbReference type="Pfam" id="PF00132">
    <property type="entry name" value="Hexapep"/>
    <property type="match status" value="1"/>
</dbReference>
<proteinExistence type="inferred from homology"/>